<feature type="region of interest" description="Disordered" evidence="1">
    <location>
        <begin position="65"/>
        <end position="172"/>
    </location>
</feature>
<gene>
    <name evidence="2" type="ORF">GDO81_008762</name>
</gene>
<comment type="caution">
    <text evidence="2">The sequence shown here is derived from an EMBL/GenBank/DDBJ whole genome shotgun (WGS) entry which is preliminary data.</text>
</comment>
<reference evidence="2" key="1">
    <citation type="thesis" date="2020" institute="ProQuest LLC" country="789 East Eisenhower Parkway, Ann Arbor, MI, USA">
        <title>Comparative Genomics and Chromosome Evolution.</title>
        <authorList>
            <person name="Mudd A.B."/>
        </authorList>
    </citation>
    <scope>NUCLEOTIDE SEQUENCE</scope>
    <source>
        <strain evidence="2">237g6f4</strain>
        <tissue evidence="2">Blood</tissue>
    </source>
</reference>
<proteinExistence type="predicted"/>
<dbReference type="AlphaFoldDB" id="A0AAV7CGX2"/>
<dbReference type="EMBL" id="WNYA01000003">
    <property type="protein sequence ID" value="KAG8584284.1"/>
    <property type="molecule type" value="Genomic_DNA"/>
</dbReference>
<accession>A0AAV7CGX2</accession>
<evidence type="ECO:0000256" key="1">
    <source>
        <dbReference type="SAM" id="MobiDB-lite"/>
    </source>
</evidence>
<feature type="compositionally biased region" description="Basic residues" evidence="1">
    <location>
        <begin position="107"/>
        <end position="133"/>
    </location>
</feature>
<feature type="compositionally biased region" description="Pro residues" evidence="1">
    <location>
        <begin position="78"/>
        <end position="104"/>
    </location>
</feature>
<dbReference type="Proteomes" id="UP000824782">
    <property type="component" value="Unassembled WGS sequence"/>
</dbReference>
<evidence type="ECO:0000313" key="3">
    <source>
        <dbReference type="Proteomes" id="UP000824782"/>
    </source>
</evidence>
<feature type="compositionally biased region" description="Pro residues" evidence="1">
    <location>
        <begin position="147"/>
        <end position="163"/>
    </location>
</feature>
<sequence>MPMDHMEYGFEPRKFRGRGNRGRGNFIGRGMKGDMLLGREKFLNKPMNGIVPMRRGMGRMHPYMDPRGRGGMRGRPPGFMPLPPPPPLPPRDMGEPFPPPPPLGPMRRGHPHPHPHPPPHHPPHHHPPPHHSHPPPPPPGLMGFRGMPPPSRGRGMLPPPPPTRGNFSHPRG</sequence>
<evidence type="ECO:0000313" key="2">
    <source>
        <dbReference type="EMBL" id="KAG8584284.1"/>
    </source>
</evidence>
<keyword evidence="3" id="KW-1185">Reference proteome</keyword>
<protein>
    <submittedName>
        <fullName evidence="2">Uncharacterized protein</fullName>
    </submittedName>
</protein>
<organism evidence="2 3">
    <name type="scientific">Engystomops pustulosus</name>
    <name type="common">Tungara frog</name>
    <name type="synonym">Physalaemus pustulosus</name>
    <dbReference type="NCBI Taxonomy" id="76066"/>
    <lineage>
        <taxon>Eukaryota</taxon>
        <taxon>Metazoa</taxon>
        <taxon>Chordata</taxon>
        <taxon>Craniata</taxon>
        <taxon>Vertebrata</taxon>
        <taxon>Euteleostomi</taxon>
        <taxon>Amphibia</taxon>
        <taxon>Batrachia</taxon>
        <taxon>Anura</taxon>
        <taxon>Neobatrachia</taxon>
        <taxon>Hyloidea</taxon>
        <taxon>Leptodactylidae</taxon>
        <taxon>Leiuperinae</taxon>
        <taxon>Engystomops</taxon>
    </lineage>
</organism>
<name>A0AAV7CGX2_ENGPU</name>